<dbReference type="CDD" id="cd03454">
    <property type="entry name" value="YdeM"/>
    <property type="match status" value="1"/>
</dbReference>
<dbReference type="OrthoDB" id="5298629at2"/>
<gene>
    <name evidence="2" type="ORF">CBY09_02360</name>
</gene>
<dbReference type="EMBL" id="NOIG01000003">
    <property type="protein sequence ID" value="OYD51737.1"/>
    <property type="molecule type" value="Genomic_DNA"/>
</dbReference>
<dbReference type="InterPro" id="IPR002539">
    <property type="entry name" value="MaoC-like_dom"/>
</dbReference>
<dbReference type="Proteomes" id="UP000215441">
    <property type="component" value="Unassembled WGS sequence"/>
</dbReference>
<organism evidence="2 3">
    <name type="scientific">Acidovorax kalamii</name>
    <dbReference type="NCBI Taxonomy" id="2004485"/>
    <lineage>
        <taxon>Bacteria</taxon>
        <taxon>Pseudomonadati</taxon>
        <taxon>Pseudomonadota</taxon>
        <taxon>Betaproteobacteria</taxon>
        <taxon>Burkholderiales</taxon>
        <taxon>Comamonadaceae</taxon>
        <taxon>Acidovorax</taxon>
    </lineage>
</organism>
<protein>
    <submittedName>
        <fullName evidence="2">Dehydratase</fullName>
    </submittedName>
</protein>
<dbReference type="AlphaFoldDB" id="A0A235ET65"/>
<dbReference type="SUPFAM" id="SSF54637">
    <property type="entry name" value="Thioesterase/thiol ester dehydrase-isomerase"/>
    <property type="match status" value="1"/>
</dbReference>
<sequence>MTSTLAAAAALPETHTPLYLDDMAVGDRYTSGEHAMDEAQIKAFAAQFDPQPFHLDDAAGRATLFGGLAASGWHTAAITMRLQVTTGLPIAGGIIGAGAEISWPRPTRASDVLHVVSEVMEVQPSKSKPDRGMVTVRSETRNQHGDVLQLSTVRIVVPRRPGAATALTAPTAAAGAAS</sequence>
<dbReference type="RefSeq" id="WP_094286025.1">
    <property type="nucleotide sequence ID" value="NZ_NOIG01000003.1"/>
</dbReference>
<keyword evidence="3" id="KW-1185">Reference proteome</keyword>
<evidence type="ECO:0000259" key="1">
    <source>
        <dbReference type="Pfam" id="PF01575"/>
    </source>
</evidence>
<dbReference type="PANTHER" id="PTHR43664">
    <property type="entry name" value="MONOAMINE OXIDASE-RELATED"/>
    <property type="match status" value="1"/>
</dbReference>
<dbReference type="InterPro" id="IPR052342">
    <property type="entry name" value="MCH/BMMD"/>
</dbReference>
<proteinExistence type="predicted"/>
<evidence type="ECO:0000313" key="3">
    <source>
        <dbReference type="Proteomes" id="UP000215441"/>
    </source>
</evidence>
<comment type="caution">
    <text evidence="2">The sequence shown here is derived from an EMBL/GenBank/DDBJ whole genome shotgun (WGS) entry which is preliminary data.</text>
</comment>
<evidence type="ECO:0000313" key="2">
    <source>
        <dbReference type="EMBL" id="OYD51737.1"/>
    </source>
</evidence>
<dbReference type="Gene3D" id="3.10.129.10">
    <property type="entry name" value="Hotdog Thioesterase"/>
    <property type="match status" value="1"/>
</dbReference>
<dbReference type="InterPro" id="IPR029069">
    <property type="entry name" value="HotDog_dom_sf"/>
</dbReference>
<dbReference type="Pfam" id="PF01575">
    <property type="entry name" value="MaoC_dehydratas"/>
    <property type="match status" value="1"/>
</dbReference>
<reference evidence="2 3" key="1">
    <citation type="submission" date="2017-07" db="EMBL/GenBank/DDBJ databases">
        <title>Acidovorax KNDSW TSA 6 genome sequence and assembly.</title>
        <authorList>
            <person name="Mayilraj S."/>
        </authorList>
    </citation>
    <scope>NUCLEOTIDE SEQUENCE [LARGE SCALE GENOMIC DNA]</scope>
    <source>
        <strain evidence="2 3">KNDSW-TSA6</strain>
    </source>
</reference>
<dbReference type="PANTHER" id="PTHR43664:SF1">
    <property type="entry name" value="BETA-METHYLMALYL-COA DEHYDRATASE"/>
    <property type="match status" value="1"/>
</dbReference>
<name>A0A235ET65_9BURK</name>
<accession>A0A235ET65</accession>
<feature type="domain" description="MaoC-like" evidence="1">
    <location>
        <begin position="31"/>
        <end position="137"/>
    </location>
</feature>